<dbReference type="Proteomes" id="UP000236161">
    <property type="component" value="Unassembled WGS sequence"/>
</dbReference>
<evidence type="ECO:0000256" key="4">
    <source>
        <dbReference type="ARBA" id="ARBA00022840"/>
    </source>
</evidence>
<dbReference type="SMART" id="SM00220">
    <property type="entry name" value="S_TKc"/>
    <property type="match status" value="1"/>
</dbReference>
<dbReference type="Pfam" id="PF00582">
    <property type="entry name" value="Usp"/>
    <property type="match status" value="1"/>
</dbReference>
<dbReference type="FunFam" id="3.30.200.20:FF:000268">
    <property type="entry name" value="probable receptor-like serine/threonine-protein kinase At5g57670"/>
    <property type="match status" value="1"/>
</dbReference>
<dbReference type="PROSITE" id="PS00108">
    <property type="entry name" value="PROTEIN_KINASE_ST"/>
    <property type="match status" value="1"/>
</dbReference>
<dbReference type="FunFam" id="1.10.510.10:FF:000284">
    <property type="entry name" value="Putative receptor-like serine/threonine-protein kinase"/>
    <property type="match status" value="1"/>
</dbReference>
<evidence type="ECO:0000256" key="2">
    <source>
        <dbReference type="ARBA" id="ARBA00022741"/>
    </source>
</evidence>
<dbReference type="GO" id="GO:0005524">
    <property type="term" value="F:ATP binding"/>
    <property type="evidence" value="ECO:0007669"/>
    <property type="project" value="UniProtKB-UniRule"/>
</dbReference>
<keyword evidence="1 8" id="KW-0808">Transferase</keyword>
<dbReference type="PANTHER" id="PTHR47987">
    <property type="entry name" value="OS08G0249100 PROTEIN"/>
    <property type="match status" value="1"/>
</dbReference>
<organism evidence="8 9">
    <name type="scientific">Apostasia shenzhenica</name>
    <dbReference type="NCBI Taxonomy" id="1088818"/>
    <lineage>
        <taxon>Eukaryota</taxon>
        <taxon>Viridiplantae</taxon>
        <taxon>Streptophyta</taxon>
        <taxon>Embryophyta</taxon>
        <taxon>Tracheophyta</taxon>
        <taxon>Spermatophyta</taxon>
        <taxon>Magnoliopsida</taxon>
        <taxon>Liliopsida</taxon>
        <taxon>Asparagales</taxon>
        <taxon>Orchidaceae</taxon>
        <taxon>Apostasioideae</taxon>
        <taxon>Apostasia</taxon>
    </lineage>
</organism>
<evidence type="ECO:0000313" key="9">
    <source>
        <dbReference type="Proteomes" id="UP000236161"/>
    </source>
</evidence>
<dbReference type="STRING" id="1088818.A0A2I0ANH7"/>
<dbReference type="SUPFAM" id="SSF56112">
    <property type="entry name" value="Protein kinase-like (PK-like)"/>
    <property type="match status" value="1"/>
</dbReference>
<dbReference type="SUPFAM" id="SSF52402">
    <property type="entry name" value="Adenine nucleotide alpha hydrolases-like"/>
    <property type="match status" value="1"/>
</dbReference>
<evidence type="ECO:0000313" key="8">
    <source>
        <dbReference type="EMBL" id="PKA57118.1"/>
    </source>
</evidence>
<dbReference type="PANTHER" id="PTHR47987:SF5">
    <property type="entry name" value="PROTEIN KINASE DOMAIN-CONTAINING PROTEIN"/>
    <property type="match status" value="1"/>
</dbReference>
<dbReference type="InterPro" id="IPR000719">
    <property type="entry name" value="Prot_kinase_dom"/>
</dbReference>
<dbReference type="CDD" id="cd00293">
    <property type="entry name" value="USP-like"/>
    <property type="match status" value="1"/>
</dbReference>
<dbReference type="OrthoDB" id="654677at2759"/>
<evidence type="ECO:0000256" key="3">
    <source>
        <dbReference type="ARBA" id="ARBA00022777"/>
    </source>
</evidence>
<dbReference type="Gene3D" id="3.30.200.20">
    <property type="entry name" value="Phosphorylase Kinase, domain 1"/>
    <property type="match status" value="1"/>
</dbReference>
<dbReference type="EMBL" id="KZ451969">
    <property type="protein sequence ID" value="PKA57118.1"/>
    <property type="molecule type" value="Genomic_DNA"/>
</dbReference>
<keyword evidence="8" id="KW-0675">Receptor</keyword>
<feature type="region of interest" description="Disordered" evidence="6">
    <location>
        <begin position="713"/>
        <end position="735"/>
    </location>
</feature>
<keyword evidence="3 8" id="KW-0418">Kinase</keyword>
<feature type="binding site" evidence="5">
    <location>
        <position position="410"/>
    </location>
    <ligand>
        <name>ATP</name>
        <dbReference type="ChEBI" id="CHEBI:30616"/>
    </ligand>
</feature>
<keyword evidence="2 5" id="KW-0547">Nucleotide-binding</keyword>
<evidence type="ECO:0000256" key="6">
    <source>
        <dbReference type="SAM" id="MobiDB-lite"/>
    </source>
</evidence>
<dbReference type="Pfam" id="PF00069">
    <property type="entry name" value="Pkinase"/>
    <property type="match status" value="1"/>
</dbReference>
<dbReference type="GO" id="GO:0004674">
    <property type="term" value="F:protein serine/threonine kinase activity"/>
    <property type="evidence" value="ECO:0007669"/>
    <property type="project" value="UniProtKB-EC"/>
</dbReference>
<dbReference type="Gene3D" id="3.40.50.620">
    <property type="entry name" value="HUPs"/>
    <property type="match status" value="1"/>
</dbReference>
<dbReference type="InterPro" id="IPR008271">
    <property type="entry name" value="Ser/Thr_kinase_AS"/>
</dbReference>
<sequence>MKFPEEGAKSESKGWVEETEGKTVVVGIKMDARSRELLTWALVNVAQPGDRVVALCVHPPTVEAPDSEEKPSSLKPLLKLLDHLDSVLAFYEGFCSLKKIDLKLKICRGSSIRKTLAQEAGSVSASRLILGISTNAHGLGSPSTSVAKYCARKLPRGCLVLVVNSGKIIFQKEATGSGSTHDLMQGNDFVKELDPVRPAFHLGPALSKPRLSCDRINGKSIKFLASSNESSTARKDLSSSEHSDRSLAEVPVEEIKSSAGCVSMLIRELPLGISGWPLLRRTILSQEKNSSQQPKTNKASLAQWAMWFPNKISTSPVVKPNAVSKSGSSGELGAILRTSPSFDGDEEEKEIIPLELLSLREKYSSICRLFSYNELIQATSNFSYANIVGEGGSSIVYKGRLSDGKELAVKISKPSEGVVKDFISEIEAITNLHHNNILSLYGFCFEKNNLALVYDFLSKGSLSDNLHDENGKSNCLGWEERHKIAIGVGEALVYLHGGSSEKRVIHRDVKSANILLSDDFNPQLSDFGLSQLASSSIPNTTGNDLAGTFGYLAPEYFMHGEVDEKVDVYAFGVVLLEILSGRKPVCTTTCSKEKESLVMWAKPILRGWKLEELVDPCLGNSYNVGEMERMCLAAFLCTRQAPQLRPCISLVVELLRGDDEAVKWAKLEFSSSVVSDGFDEEVTVTNSNIQSHINLALLGIDEDVSSTSSISQSVDFTTSNSSSEGERWSRSLSFD</sequence>
<feature type="domain" description="Protein kinase" evidence="7">
    <location>
        <begin position="382"/>
        <end position="662"/>
    </location>
</feature>
<gene>
    <name evidence="8" type="primary">RBK1</name>
    <name evidence="8" type="ORF">AXF42_Ash002422</name>
</gene>
<dbReference type="AlphaFoldDB" id="A0A2I0ANH7"/>
<accession>A0A2I0ANH7</accession>
<keyword evidence="9" id="KW-1185">Reference proteome</keyword>
<protein>
    <submittedName>
        <fullName evidence="8">Receptor-like cytosolic serine/threonine-protein kinase RBK1</fullName>
        <ecNumber evidence="8">2.7.11.1</ecNumber>
    </submittedName>
</protein>
<evidence type="ECO:0000259" key="7">
    <source>
        <dbReference type="PROSITE" id="PS50011"/>
    </source>
</evidence>
<dbReference type="InterPro" id="IPR006016">
    <property type="entry name" value="UspA"/>
</dbReference>
<dbReference type="InterPro" id="IPR046958">
    <property type="entry name" value="RBK1/2/STUNTED"/>
</dbReference>
<dbReference type="EC" id="2.7.11.1" evidence="8"/>
<dbReference type="InterPro" id="IPR014729">
    <property type="entry name" value="Rossmann-like_a/b/a_fold"/>
</dbReference>
<dbReference type="Gene3D" id="1.10.510.10">
    <property type="entry name" value="Transferase(Phosphotransferase) domain 1"/>
    <property type="match status" value="1"/>
</dbReference>
<keyword evidence="4 5" id="KW-0067">ATP-binding</keyword>
<evidence type="ECO:0000256" key="5">
    <source>
        <dbReference type="PROSITE-ProRule" id="PRU10141"/>
    </source>
</evidence>
<proteinExistence type="predicted"/>
<name>A0A2I0ANH7_9ASPA</name>
<feature type="compositionally biased region" description="Polar residues" evidence="6">
    <location>
        <begin position="714"/>
        <end position="723"/>
    </location>
</feature>
<dbReference type="PROSITE" id="PS50011">
    <property type="entry name" value="PROTEIN_KINASE_DOM"/>
    <property type="match status" value="1"/>
</dbReference>
<dbReference type="PROSITE" id="PS00107">
    <property type="entry name" value="PROTEIN_KINASE_ATP"/>
    <property type="match status" value="1"/>
</dbReference>
<dbReference type="InterPro" id="IPR017441">
    <property type="entry name" value="Protein_kinase_ATP_BS"/>
</dbReference>
<dbReference type="InterPro" id="IPR011009">
    <property type="entry name" value="Kinase-like_dom_sf"/>
</dbReference>
<evidence type="ECO:0000256" key="1">
    <source>
        <dbReference type="ARBA" id="ARBA00022679"/>
    </source>
</evidence>
<reference evidence="8 9" key="1">
    <citation type="journal article" date="2017" name="Nature">
        <title>The Apostasia genome and the evolution of orchids.</title>
        <authorList>
            <person name="Zhang G.Q."/>
            <person name="Liu K.W."/>
            <person name="Li Z."/>
            <person name="Lohaus R."/>
            <person name="Hsiao Y.Y."/>
            <person name="Niu S.C."/>
            <person name="Wang J.Y."/>
            <person name="Lin Y.C."/>
            <person name="Xu Q."/>
            <person name="Chen L.J."/>
            <person name="Yoshida K."/>
            <person name="Fujiwara S."/>
            <person name="Wang Z.W."/>
            <person name="Zhang Y.Q."/>
            <person name="Mitsuda N."/>
            <person name="Wang M."/>
            <person name="Liu G.H."/>
            <person name="Pecoraro L."/>
            <person name="Huang H.X."/>
            <person name="Xiao X.J."/>
            <person name="Lin M."/>
            <person name="Wu X.Y."/>
            <person name="Wu W.L."/>
            <person name="Chen Y.Y."/>
            <person name="Chang S.B."/>
            <person name="Sakamoto S."/>
            <person name="Ohme-Takagi M."/>
            <person name="Yagi M."/>
            <person name="Zeng S.J."/>
            <person name="Shen C.Y."/>
            <person name="Yeh C.M."/>
            <person name="Luo Y.B."/>
            <person name="Tsai W.C."/>
            <person name="Van de Peer Y."/>
            <person name="Liu Z.J."/>
        </authorList>
    </citation>
    <scope>NUCLEOTIDE SEQUENCE [LARGE SCALE GENOMIC DNA]</scope>
    <source>
        <strain evidence="9">cv. Shenzhen</strain>
        <tissue evidence="8">Stem</tissue>
    </source>
</reference>